<evidence type="ECO:0000259" key="9">
    <source>
        <dbReference type="Pfam" id="PF13193"/>
    </source>
</evidence>
<dbReference type="GO" id="GO:0005829">
    <property type="term" value="C:cytosol"/>
    <property type="evidence" value="ECO:0007669"/>
    <property type="project" value="TreeGrafter"/>
</dbReference>
<evidence type="ECO:0000313" key="12">
    <source>
        <dbReference type="Proteomes" id="UP000273807"/>
    </source>
</evidence>
<feature type="binding site" evidence="6">
    <location>
        <position position="559"/>
    </location>
    <ligand>
        <name>CoA</name>
        <dbReference type="ChEBI" id="CHEBI:57287"/>
    </ligand>
</feature>
<evidence type="ECO:0000256" key="6">
    <source>
        <dbReference type="HAMAP-Rule" id="MF_01123"/>
    </source>
</evidence>
<feature type="domain" description="Acetyl-coenzyme A synthetase N-terminal" evidence="10">
    <location>
        <begin position="54"/>
        <end position="107"/>
    </location>
</feature>
<dbReference type="Proteomes" id="UP000273807">
    <property type="component" value="Unassembled WGS sequence"/>
</dbReference>
<keyword evidence="4 6" id="KW-0067">ATP-binding</keyword>
<evidence type="ECO:0000256" key="7">
    <source>
        <dbReference type="SAM" id="MobiDB-lite"/>
    </source>
</evidence>
<dbReference type="Gene3D" id="3.30.300.30">
    <property type="match status" value="1"/>
</dbReference>
<dbReference type="Gene3D" id="3.40.50.12780">
    <property type="entry name" value="N-terminal domain of ligase-like"/>
    <property type="match status" value="1"/>
</dbReference>
<dbReference type="PANTHER" id="PTHR24095:SF14">
    <property type="entry name" value="ACETYL-COENZYME A SYNTHETASE 1"/>
    <property type="match status" value="1"/>
</dbReference>
<dbReference type="Pfam" id="PF13193">
    <property type="entry name" value="AMP-binding_C"/>
    <property type="match status" value="1"/>
</dbReference>
<evidence type="ECO:0000256" key="3">
    <source>
        <dbReference type="ARBA" id="ARBA00022741"/>
    </source>
</evidence>
<dbReference type="OrthoDB" id="9803968at2"/>
<dbReference type="InterPro" id="IPR000873">
    <property type="entry name" value="AMP-dep_synth/lig_dom"/>
</dbReference>
<feature type="binding site" evidence="6">
    <location>
        <position position="337"/>
    </location>
    <ligand>
        <name>CoA</name>
        <dbReference type="ChEBI" id="CHEBI:57287"/>
    </ligand>
</feature>
<dbReference type="InterPro" id="IPR045851">
    <property type="entry name" value="AMP-bd_C_sf"/>
</dbReference>
<dbReference type="HAMAP" id="MF_01123">
    <property type="entry name" value="Ac_CoA_synth"/>
    <property type="match status" value="1"/>
</dbReference>
<feature type="binding site" evidence="6">
    <location>
        <begin position="217"/>
        <end position="220"/>
    </location>
    <ligand>
        <name>CoA</name>
        <dbReference type="ChEBI" id="CHEBI:57287"/>
    </ligand>
</feature>
<dbReference type="NCBIfam" id="NF001208">
    <property type="entry name" value="PRK00174.1"/>
    <property type="match status" value="1"/>
</dbReference>
<evidence type="ECO:0000259" key="10">
    <source>
        <dbReference type="Pfam" id="PF16177"/>
    </source>
</evidence>
<feature type="domain" description="AMP-dependent synthetase/ligase" evidence="8">
    <location>
        <begin position="114"/>
        <end position="514"/>
    </location>
</feature>
<dbReference type="InterPro" id="IPR011904">
    <property type="entry name" value="Ac_CoA_lig"/>
</dbReference>
<comment type="catalytic activity">
    <reaction evidence="6">
        <text>acetate + ATP + CoA = acetyl-CoA + AMP + diphosphate</text>
        <dbReference type="Rhea" id="RHEA:23176"/>
        <dbReference type="ChEBI" id="CHEBI:30089"/>
        <dbReference type="ChEBI" id="CHEBI:30616"/>
        <dbReference type="ChEBI" id="CHEBI:33019"/>
        <dbReference type="ChEBI" id="CHEBI:57287"/>
        <dbReference type="ChEBI" id="CHEBI:57288"/>
        <dbReference type="ChEBI" id="CHEBI:456215"/>
        <dbReference type="EC" id="6.2.1.1"/>
    </reaction>
</comment>
<dbReference type="NCBIfam" id="TIGR02188">
    <property type="entry name" value="Ac_CoA_lig_AcsA"/>
    <property type="match status" value="1"/>
</dbReference>
<dbReference type="InterPro" id="IPR032387">
    <property type="entry name" value="ACAS_N"/>
</dbReference>
<feature type="binding site" evidence="6">
    <location>
        <position position="551"/>
    </location>
    <ligand>
        <name>ATP</name>
        <dbReference type="ChEBI" id="CHEBI:30616"/>
    </ligand>
</feature>
<dbReference type="GO" id="GO:0019427">
    <property type="term" value="P:acetyl-CoA biosynthetic process from acetate"/>
    <property type="evidence" value="ECO:0007669"/>
    <property type="project" value="UniProtKB-UniRule"/>
</dbReference>
<organism evidence="11 12">
    <name type="scientific">Arthrobacter oryzae</name>
    <dbReference type="NCBI Taxonomy" id="409290"/>
    <lineage>
        <taxon>Bacteria</taxon>
        <taxon>Bacillati</taxon>
        <taxon>Actinomycetota</taxon>
        <taxon>Actinomycetes</taxon>
        <taxon>Micrococcales</taxon>
        <taxon>Micrococcaceae</taxon>
        <taxon>Arthrobacter</taxon>
    </lineage>
</organism>
<keyword evidence="12" id="KW-1185">Reference proteome</keyword>
<dbReference type="EC" id="6.2.1.1" evidence="6"/>
<dbReference type="InterPro" id="IPR025110">
    <property type="entry name" value="AMP-bd_C"/>
</dbReference>
<accession>A0A3N0C426</accession>
<keyword evidence="5 6" id="KW-0007">Acetylation</keyword>
<keyword evidence="6" id="KW-0460">Magnesium</keyword>
<evidence type="ECO:0000256" key="1">
    <source>
        <dbReference type="ARBA" id="ARBA00006432"/>
    </source>
</evidence>
<dbReference type="PROSITE" id="PS00455">
    <property type="entry name" value="AMP_BINDING"/>
    <property type="match status" value="1"/>
</dbReference>
<keyword evidence="6" id="KW-0479">Metal-binding</keyword>
<gene>
    <name evidence="11" type="primary">acs</name>
    <name evidence="6" type="synonym">acsA</name>
    <name evidence="11" type="ORF">D7003_06730</name>
</gene>
<dbReference type="GO" id="GO:0046872">
    <property type="term" value="F:metal ion binding"/>
    <property type="evidence" value="ECO:0007669"/>
    <property type="project" value="UniProtKB-KW"/>
</dbReference>
<dbReference type="EMBL" id="RBED01000074">
    <property type="protein sequence ID" value="RNL57448.1"/>
    <property type="molecule type" value="Genomic_DNA"/>
</dbReference>
<comment type="function">
    <text evidence="6">Catalyzes the conversion of acetate into acetyl-CoA (AcCoA), an essential intermediate at the junction of anabolic and catabolic pathways. AcsA undergoes a two-step reaction. In the first half reaction, AcsA combines acetate with ATP to form acetyl-adenylate (AcAMP) intermediate. In the second half reaction, it can then transfer the acetyl group from AcAMP to the sulfhydryl group of CoA, forming the product AcCoA.</text>
</comment>
<evidence type="ECO:0000259" key="8">
    <source>
        <dbReference type="Pfam" id="PF00501"/>
    </source>
</evidence>
<evidence type="ECO:0000256" key="5">
    <source>
        <dbReference type="ARBA" id="ARBA00022990"/>
    </source>
</evidence>
<feature type="binding site" evidence="6">
    <location>
        <begin position="413"/>
        <end position="415"/>
    </location>
    <ligand>
        <name>ATP</name>
        <dbReference type="ChEBI" id="CHEBI:30616"/>
    </ligand>
</feature>
<dbReference type="Pfam" id="PF00501">
    <property type="entry name" value="AMP-binding"/>
    <property type="match status" value="1"/>
</dbReference>
<comment type="PTM">
    <text evidence="6">Acetylated. Deacetylation by the SIR2-homolog deacetylase activates the enzyme.</text>
</comment>
<proteinExistence type="inferred from homology"/>
<evidence type="ECO:0000256" key="4">
    <source>
        <dbReference type="ARBA" id="ARBA00022840"/>
    </source>
</evidence>
<keyword evidence="2 6" id="KW-0436">Ligase</keyword>
<evidence type="ECO:0000256" key="2">
    <source>
        <dbReference type="ARBA" id="ARBA00022598"/>
    </source>
</evidence>
<comment type="cofactor">
    <cofactor evidence="6">
        <name>Mg(2+)</name>
        <dbReference type="ChEBI" id="CHEBI:18420"/>
    </cofactor>
</comment>
<comment type="caution">
    <text evidence="6">Lacks conserved residue(s) required for the propagation of feature annotation.</text>
</comment>
<reference evidence="11 12" key="1">
    <citation type="submission" date="2018-10" db="EMBL/GenBank/DDBJ databases">
        <title>Genome sequencing of Arthrobacter oryzae TNB02.</title>
        <authorList>
            <person name="Cho Y.-J."/>
            <person name="Cho A."/>
            <person name="Kim O.-S."/>
        </authorList>
    </citation>
    <scope>NUCLEOTIDE SEQUENCE [LARGE SCALE GENOMIC DNA]</scope>
    <source>
        <strain evidence="11 12">TNB02</strain>
    </source>
</reference>
<dbReference type="GO" id="GO:0003987">
    <property type="term" value="F:acetate-CoA ligase activity"/>
    <property type="evidence" value="ECO:0007669"/>
    <property type="project" value="UniProtKB-UniRule"/>
</dbReference>
<feature type="binding site" evidence="6">
    <location>
        <position position="578"/>
    </location>
    <ligand>
        <name>Mg(2+)</name>
        <dbReference type="ChEBI" id="CHEBI:18420"/>
    </ligand>
</feature>
<keyword evidence="3 6" id="KW-0547">Nucleotide-binding</keyword>
<sequence>MSQQTPGTATAHEPATALSATPSGQGDAFENLSHENRRFAPSEEFSANAVVTAEEYTEADADRPAFWATQARGLLSWSKDFTQTLDWSEPPFAKWFVGGEVNAAYNALDRHVEAGRGDRVAIYFEGEPGDTRTYTYAQLTEEVKKAANAFEALGVAKGDRVAVYLPMIPEAVITLLACARIGAIHSVVFGGFSADALRSRIDDAEAKLVVTADGTFRRGKPSALKPAVDEALVQPGHTVQNVIVVKRNGQDVAWTEGRDRWWADTVDAASTEHTAVGHDAEHPLFILYTSGTTGRPKGILHTTGGYLTQTAYTHKAVFDLHPETDVYWCTADVGWITGHSYVAYAPLINGATQVIYEGTPDSPHQGRWWEIVQKYKVSILYTAPTAIRTFMKWGKEIPAGYDLSSIRVLGSVGEPINPEAWMWYREVIGGNAGKNGEKKETPAPIVDTWWQTETGAQMIAPLPGVTAAKPGSAQVPLPGIAVDVVDELGESVPNGHGGFLVIREPWPAMLRGIWNDPERFKETYWSRFETMYFAGDGAKKDDDGDIWLLGRVDDVMNISGHRLSTAEIESALVSHPAVAEAAVVGAADETTGQAIVAFVILRGDAVDSGDATVQELRNHVGKEIGPIAKPKTILVVPELPKTRSGKIMRRLLKDVAEGREVGDASTLADNTVMTQIAQSLKK</sequence>
<dbReference type="SUPFAM" id="SSF56801">
    <property type="entry name" value="Acetyl-CoA synthetase-like"/>
    <property type="match status" value="1"/>
</dbReference>
<feature type="domain" description="AMP-binding enzyme C-terminal" evidence="9">
    <location>
        <begin position="567"/>
        <end position="646"/>
    </location>
</feature>
<comment type="caution">
    <text evidence="11">The sequence shown here is derived from an EMBL/GenBank/DDBJ whole genome shotgun (WGS) entry which is preliminary data.</text>
</comment>
<feature type="region of interest" description="Disordered" evidence="7">
    <location>
        <begin position="1"/>
        <end position="29"/>
    </location>
</feature>
<feature type="binding site" evidence="6">
    <location>
        <position position="562"/>
    </location>
    <ligand>
        <name>ATP</name>
        <dbReference type="ChEBI" id="CHEBI:30616"/>
    </ligand>
</feature>
<evidence type="ECO:0000313" key="11">
    <source>
        <dbReference type="EMBL" id="RNL57448.1"/>
    </source>
</evidence>
<dbReference type="CDD" id="cd05966">
    <property type="entry name" value="ACS"/>
    <property type="match status" value="1"/>
</dbReference>
<dbReference type="PANTHER" id="PTHR24095">
    <property type="entry name" value="ACETYL-COENZYME A SYNTHETASE"/>
    <property type="match status" value="1"/>
</dbReference>
<dbReference type="RefSeq" id="WP_123254694.1">
    <property type="nucleotide sequence ID" value="NZ_RBED01000074.1"/>
</dbReference>
<dbReference type="InterPro" id="IPR042099">
    <property type="entry name" value="ANL_N_sf"/>
</dbReference>
<feature type="binding site" evidence="6">
    <location>
        <position position="575"/>
    </location>
    <ligand>
        <name>Mg(2+)</name>
        <dbReference type="ChEBI" id="CHEBI:18420"/>
    </ligand>
</feature>
<dbReference type="InterPro" id="IPR020845">
    <property type="entry name" value="AMP-binding_CS"/>
</dbReference>
<feature type="binding site" evidence="6">
    <location>
        <position position="536"/>
    </location>
    <ligand>
        <name>ATP</name>
        <dbReference type="ChEBI" id="CHEBI:30616"/>
    </ligand>
</feature>
<feature type="binding site" evidence="6">
    <location>
        <position position="573"/>
    </location>
    <ligand>
        <name>Mg(2+)</name>
        <dbReference type="ChEBI" id="CHEBI:18420"/>
    </ligand>
</feature>
<dbReference type="FunFam" id="3.40.50.12780:FF:000001">
    <property type="entry name" value="Acetyl-coenzyme A synthetase"/>
    <property type="match status" value="1"/>
</dbReference>
<name>A0A3N0C426_9MICC</name>
<feature type="binding site" evidence="6">
    <location>
        <begin position="447"/>
        <end position="452"/>
    </location>
    <ligand>
        <name>ATP</name>
        <dbReference type="ChEBI" id="CHEBI:30616"/>
    </ligand>
</feature>
<dbReference type="GO" id="GO:0005524">
    <property type="term" value="F:ATP binding"/>
    <property type="evidence" value="ECO:0007669"/>
    <property type="project" value="UniProtKB-KW"/>
</dbReference>
<dbReference type="GO" id="GO:0016208">
    <property type="term" value="F:AMP binding"/>
    <property type="evidence" value="ECO:0007669"/>
    <property type="project" value="InterPro"/>
</dbReference>
<protein>
    <recommendedName>
        <fullName evidence="6">Acetyl-coenzyme A synthetase</fullName>
        <shortName evidence="6">AcCoA synthetase</shortName>
        <shortName evidence="6">Acs</shortName>
        <ecNumber evidence="6">6.2.1.1</ecNumber>
    </recommendedName>
    <alternativeName>
        <fullName evidence="6">Acetate--CoA ligase</fullName>
    </alternativeName>
    <alternativeName>
        <fullName evidence="6">Acyl-activating enzyme</fullName>
    </alternativeName>
</protein>
<feature type="modified residue" description="N6-acetyllysine" evidence="6">
    <location>
        <position position="646"/>
    </location>
</feature>
<dbReference type="AlphaFoldDB" id="A0A3N0C426"/>
<dbReference type="Pfam" id="PF16177">
    <property type="entry name" value="ACAS_N"/>
    <property type="match status" value="1"/>
</dbReference>
<comment type="similarity">
    <text evidence="1 6">Belongs to the ATP-dependent AMP-binding enzyme family.</text>
</comment>